<dbReference type="GO" id="GO:0005886">
    <property type="term" value="C:plasma membrane"/>
    <property type="evidence" value="ECO:0007669"/>
    <property type="project" value="TreeGrafter"/>
</dbReference>
<dbReference type="Pfam" id="PF13593">
    <property type="entry name" value="SBF_like"/>
    <property type="match status" value="1"/>
</dbReference>
<gene>
    <name evidence="2" type="ORF">EV383_3240</name>
</gene>
<evidence type="ECO:0000313" key="3">
    <source>
        <dbReference type="Proteomes" id="UP000291591"/>
    </source>
</evidence>
<feature type="transmembrane region" description="Helical" evidence="1">
    <location>
        <begin position="130"/>
        <end position="152"/>
    </location>
</feature>
<name>A0A4Q7UWG2_PSEST</name>
<feature type="transmembrane region" description="Helical" evidence="1">
    <location>
        <begin position="271"/>
        <end position="291"/>
    </location>
</feature>
<keyword evidence="1" id="KW-0812">Transmembrane</keyword>
<keyword evidence="3" id="KW-1185">Reference proteome</keyword>
<dbReference type="OrthoDB" id="9792271at2"/>
<dbReference type="EMBL" id="SHKL01000001">
    <property type="protein sequence ID" value="RZT86347.1"/>
    <property type="molecule type" value="Genomic_DNA"/>
</dbReference>
<dbReference type="PANTHER" id="PTHR18640:SF5">
    <property type="entry name" value="SODIUM_BILE ACID COTRANSPORTER 7"/>
    <property type="match status" value="1"/>
</dbReference>
<dbReference type="AlphaFoldDB" id="A0A4Q7UWG2"/>
<proteinExistence type="predicted"/>
<dbReference type="Proteomes" id="UP000291591">
    <property type="component" value="Unassembled WGS sequence"/>
</dbReference>
<keyword evidence="1" id="KW-0472">Membrane</keyword>
<feature type="transmembrane region" description="Helical" evidence="1">
    <location>
        <begin position="201"/>
        <end position="220"/>
    </location>
</feature>
<accession>A0A4Q7UWG2</accession>
<dbReference type="Gene3D" id="1.20.1530.20">
    <property type="match status" value="1"/>
</dbReference>
<organism evidence="2 3">
    <name type="scientific">Pseudonocardia sediminis</name>
    <dbReference type="NCBI Taxonomy" id="1397368"/>
    <lineage>
        <taxon>Bacteria</taxon>
        <taxon>Bacillati</taxon>
        <taxon>Actinomycetota</taxon>
        <taxon>Actinomycetes</taxon>
        <taxon>Pseudonocardiales</taxon>
        <taxon>Pseudonocardiaceae</taxon>
        <taxon>Pseudonocardia</taxon>
    </lineage>
</organism>
<comment type="caution">
    <text evidence="2">The sequence shown here is derived from an EMBL/GenBank/DDBJ whole genome shotgun (WGS) entry which is preliminary data.</text>
</comment>
<evidence type="ECO:0000313" key="2">
    <source>
        <dbReference type="EMBL" id="RZT86347.1"/>
    </source>
</evidence>
<feature type="transmembrane region" description="Helical" evidence="1">
    <location>
        <begin position="32"/>
        <end position="51"/>
    </location>
</feature>
<evidence type="ECO:0000256" key="1">
    <source>
        <dbReference type="SAM" id="Phobius"/>
    </source>
</evidence>
<dbReference type="InterPro" id="IPR016833">
    <property type="entry name" value="Put_Na-Bile_cotransptr"/>
</dbReference>
<sequence length="328" mass="34086">MNALRRIDPFLVLLLATVGVAALVPARGAATGVVDVATTVAIGLLFFLYGARLSTREALHGLRHWRLHSTVLAATFVLFPLLGLAAGLLPAWLLPVPLATGVLFLCCLPSTVQSSIAFTSLARGNVPAAVVAASLSNVLGVVVTPLLAALLLSTQGGFSASSLLDIGLRLLAPFVAGQLARPLIGKWVLAHKTQLLVVDRGSILLVVYSAFSAGMVAGTWRELTGLSLVVLLAVNVVLLAVVLAVTWWGARAAGFDPADRITILFCGSKKSLASGLPMAGVLFAGHAVALVVLPVMLFHQIQLMVCAAIAARLARRREVPQAEPVAAS</sequence>
<dbReference type="InterPro" id="IPR038770">
    <property type="entry name" value="Na+/solute_symporter_sf"/>
</dbReference>
<dbReference type="PANTHER" id="PTHR18640">
    <property type="entry name" value="SOLUTE CARRIER FAMILY 10 MEMBER 7"/>
    <property type="match status" value="1"/>
</dbReference>
<feature type="transmembrane region" description="Helical" evidence="1">
    <location>
        <begin position="226"/>
        <end position="250"/>
    </location>
</feature>
<reference evidence="2 3" key="1">
    <citation type="submission" date="2019-02" db="EMBL/GenBank/DDBJ databases">
        <title>Sequencing the genomes of 1000 actinobacteria strains.</title>
        <authorList>
            <person name="Klenk H.-P."/>
        </authorList>
    </citation>
    <scope>NUCLEOTIDE SEQUENCE [LARGE SCALE GENOMIC DNA]</scope>
    <source>
        <strain evidence="2 3">DSM 45779</strain>
    </source>
</reference>
<feature type="transmembrane region" description="Helical" evidence="1">
    <location>
        <begin position="71"/>
        <end position="92"/>
    </location>
</feature>
<dbReference type="PIRSF" id="PIRSF026166">
    <property type="entry name" value="UCP026166"/>
    <property type="match status" value="1"/>
</dbReference>
<dbReference type="RefSeq" id="WP_130290662.1">
    <property type="nucleotide sequence ID" value="NZ_SHKL01000001.1"/>
</dbReference>
<feature type="transmembrane region" description="Helical" evidence="1">
    <location>
        <begin position="98"/>
        <end position="118"/>
    </location>
</feature>
<keyword evidence="1" id="KW-1133">Transmembrane helix</keyword>
<protein>
    <submittedName>
        <fullName evidence="2">Sodium/bile acid cotransporter 7</fullName>
    </submittedName>
</protein>